<reference evidence="4 5" key="1">
    <citation type="submission" date="2017-07" db="EMBL/GenBank/DDBJ databases">
        <title>Leptospira spp. isolated from tropical soils.</title>
        <authorList>
            <person name="Thibeaux R."/>
            <person name="Iraola G."/>
            <person name="Ferres I."/>
            <person name="Bierque E."/>
            <person name="Girault D."/>
            <person name="Soupe-Gilbert M.-E."/>
            <person name="Picardeau M."/>
            <person name="Goarant C."/>
        </authorList>
    </citation>
    <scope>NUCLEOTIDE SEQUENCE [LARGE SCALE GENOMIC DNA]</scope>
    <source>
        <strain evidence="3 5">FH1-B-B1</strain>
        <strain evidence="2 4">FH1-B-C1</strain>
    </source>
</reference>
<dbReference type="RefSeq" id="WP_100713650.1">
    <property type="nucleotide sequence ID" value="NZ_NPDY01000006.1"/>
</dbReference>
<sequence length="200" mass="22364">MRKQFIQTIFLILFSLSLASGLSLSSLTAQTLDANSLQKIREIISETRHPDIEDQYNRVISVSSRADEYLGALLKTEGLRVYEKKTILEILSRIGSNSAIANLESTISDETGHPSVRNFGLSAYTRNLGQSNRTRVENYLRLFSKHPVLGTNSVDQLGKLRSGFYKKNSLSGDGRSIEKTKIGTGQIKDLKQNLRKKESN</sequence>
<feature type="chain" id="PRO_5014677108" evidence="1">
    <location>
        <begin position="20"/>
        <end position="200"/>
    </location>
</feature>
<organism evidence="3 5">
    <name type="scientific">Leptospira perolatii</name>
    <dbReference type="NCBI Taxonomy" id="2023191"/>
    <lineage>
        <taxon>Bacteria</taxon>
        <taxon>Pseudomonadati</taxon>
        <taxon>Spirochaetota</taxon>
        <taxon>Spirochaetia</taxon>
        <taxon>Leptospirales</taxon>
        <taxon>Leptospiraceae</taxon>
        <taxon>Leptospira</taxon>
    </lineage>
</organism>
<evidence type="ECO:0000256" key="1">
    <source>
        <dbReference type="SAM" id="SignalP"/>
    </source>
</evidence>
<dbReference type="OrthoDB" id="326441at2"/>
<evidence type="ECO:0000313" key="2">
    <source>
        <dbReference type="EMBL" id="PJZ69983.1"/>
    </source>
</evidence>
<proteinExistence type="predicted"/>
<dbReference type="Proteomes" id="UP000231962">
    <property type="component" value="Unassembled WGS sequence"/>
</dbReference>
<dbReference type="EMBL" id="NPDZ01000008">
    <property type="protein sequence ID" value="PJZ72609.1"/>
    <property type="molecule type" value="Genomic_DNA"/>
</dbReference>
<dbReference type="EMBL" id="NPDY01000006">
    <property type="protein sequence ID" value="PJZ69983.1"/>
    <property type="molecule type" value="Genomic_DNA"/>
</dbReference>
<comment type="caution">
    <text evidence="3">The sequence shown here is derived from an EMBL/GenBank/DDBJ whole genome shotgun (WGS) entry which is preliminary data.</text>
</comment>
<accession>A0A2M9ZKN3</accession>
<protein>
    <submittedName>
        <fullName evidence="3">Uncharacterized protein</fullName>
    </submittedName>
</protein>
<evidence type="ECO:0000313" key="4">
    <source>
        <dbReference type="Proteomes" id="UP000231962"/>
    </source>
</evidence>
<name>A0A2M9ZKN3_9LEPT</name>
<gene>
    <name evidence="2" type="ORF">CH360_08775</name>
    <name evidence="3" type="ORF">CH373_12910</name>
</gene>
<keyword evidence="1" id="KW-0732">Signal</keyword>
<dbReference type="Proteomes" id="UP000231990">
    <property type="component" value="Unassembled WGS sequence"/>
</dbReference>
<keyword evidence="4" id="KW-1185">Reference proteome</keyword>
<dbReference type="AlphaFoldDB" id="A0A2M9ZKN3"/>
<evidence type="ECO:0000313" key="3">
    <source>
        <dbReference type="EMBL" id="PJZ72609.1"/>
    </source>
</evidence>
<evidence type="ECO:0000313" key="5">
    <source>
        <dbReference type="Proteomes" id="UP000231990"/>
    </source>
</evidence>
<feature type="signal peptide" evidence="1">
    <location>
        <begin position="1"/>
        <end position="19"/>
    </location>
</feature>